<reference evidence="2 4" key="1">
    <citation type="submission" date="2016-11" db="EMBL/GenBank/DDBJ databases">
        <authorList>
            <person name="Klemetsen T."/>
        </authorList>
    </citation>
    <scope>NUCLEOTIDE SEQUENCE [LARGE SCALE GENOMIC DNA]</scope>
    <source>
        <strain evidence="2">MT 2528</strain>
    </source>
</reference>
<name>A0A1L0DZQ5_9GAMM</name>
<accession>A0A1L0DZQ5</accession>
<gene>
    <name evidence="2" type="ORF">MT2528_1550</name>
    <name evidence="3" type="ORF">NVI5450_1749</name>
</gene>
<reference evidence="3 5" key="2">
    <citation type="submission" date="2016-11" db="EMBL/GenBank/DDBJ databases">
        <authorList>
            <person name="Jaros S."/>
            <person name="Januszkiewicz K."/>
            <person name="Wedrychowicz H."/>
        </authorList>
    </citation>
    <scope>NUCLEOTIDE SEQUENCE [LARGE SCALE GENOMIC DNA]</scope>
    <source>
        <strain evidence="3">NVI 5450</strain>
    </source>
</reference>
<dbReference type="EMBL" id="FPLJ01000039">
    <property type="protein sequence ID" value="SGY88594.1"/>
    <property type="molecule type" value="Genomic_DNA"/>
</dbReference>
<dbReference type="Proteomes" id="UP000183794">
    <property type="component" value="Unassembled WGS sequence"/>
</dbReference>
<protein>
    <submittedName>
        <fullName evidence="3">Uncharacterized protein</fullName>
    </submittedName>
</protein>
<evidence type="ECO:0000313" key="3">
    <source>
        <dbReference type="EMBL" id="SGY95664.1"/>
    </source>
</evidence>
<feature type="region of interest" description="Disordered" evidence="1">
    <location>
        <begin position="1"/>
        <end position="27"/>
    </location>
</feature>
<keyword evidence="4" id="KW-1185">Reference proteome</keyword>
<evidence type="ECO:0000256" key="1">
    <source>
        <dbReference type="SAM" id="MobiDB-lite"/>
    </source>
</evidence>
<evidence type="ECO:0000313" key="5">
    <source>
        <dbReference type="Proteomes" id="UP000183794"/>
    </source>
</evidence>
<organism evidence="3 5">
    <name type="scientific">Moritella viscosa</name>
    <dbReference type="NCBI Taxonomy" id="80854"/>
    <lineage>
        <taxon>Bacteria</taxon>
        <taxon>Pseudomonadati</taxon>
        <taxon>Pseudomonadota</taxon>
        <taxon>Gammaproteobacteria</taxon>
        <taxon>Alteromonadales</taxon>
        <taxon>Moritellaceae</taxon>
        <taxon>Moritella</taxon>
    </lineage>
</organism>
<evidence type="ECO:0000313" key="4">
    <source>
        <dbReference type="Proteomes" id="UP000182660"/>
    </source>
</evidence>
<evidence type="ECO:0000313" key="2">
    <source>
        <dbReference type="EMBL" id="SGY88594.1"/>
    </source>
</evidence>
<dbReference type="AlphaFoldDB" id="A0A1L0DZQ5"/>
<proteinExistence type="predicted"/>
<dbReference type="Proteomes" id="UP000182660">
    <property type="component" value="Unassembled WGS sequence"/>
</dbReference>
<feature type="compositionally biased region" description="Polar residues" evidence="1">
    <location>
        <begin position="11"/>
        <end position="21"/>
    </location>
</feature>
<sequence>MYAAAAAESNPMPTNAGTNKLSEGKLGKASTIPTKAVNSNKATTLGFVS</sequence>
<dbReference type="EMBL" id="FPLD01000051">
    <property type="protein sequence ID" value="SGY95664.1"/>
    <property type="molecule type" value="Genomic_DNA"/>
</dbReference>